<dbReference type="PANTHER" id="PTHR42804">
    <property type="entry name" value="ALDEHYDE DEHYDROGENASE"/>
    <property type="match status" value="1"/>
</dbReference>
<reference evidence="4" key="1">
    <citation type="submission" date="2020-05" db="EMBL/GenBank/DDBJ databases">
        <authorList>
            <person name="Chiriac C."/>
            <person name="Salcher M."/>
            <person name="Ghai R."/>
            <person name="Kavagutti S V."/>
        </authorList>
    </citation>
    <scope>NUCLEOTIDE SEQUENCE</scope>
</reference>
<dbReference type="Gene3D" id="3.40.309.10">
    <property type="entry name" value="Aldehyde Dehydrogenase, Chain A, domain 2"/>
    <property type="match status" value="1"/>
</dbReference>
<name>A0A6J6DL50_9ZZZZ</name>
<evidence type="ECO:0000256" key="1">
    <source>
        <dbReference type="ARBA" id="ARBA00009986"/>
    </source>
</evidence>
<evidence type="ECO:0000259" key="3">
    <source>
        <dbReference type="Pfam" id="PF00171"/>
    </source>
</evidence>
<dbReference type="InterPro" id="IPR029510">
    <property type="entry name" value="Ald_DH_CS_GLU"/>
</dbReference>
<organism evidence="4">
    <name type="scientific">freshwater metagenome</name>
    <dbReference type="NCBI Taxonomy" id="449393"/>
    <lineage>
        <taxon>unclassified sequences</taxon>
        <taxon>metagenomes</taxon>
        <taxon>ecological metagenomes</taxon>
    </lineage>
</organism>
<dbReference type="Pfam" id="PF00171">
    <property type="entry name" value="Aldedh"/>
    <property type="match status" value="1"/>
</dbReference>
<keyword evidence="2" id="KW-0560">Oxidoreductase</keyword>
<dbReference type="PROSITE" id="PS00687">
    <property type="entry name" value="ALDEHYDE_DEHYDR_GLU"/>
    <property type="match status" value="1"/>
</dbReference>
<dbReference type="InterPro" id="IPR016161">
    <property type="entry name" value="Ald_DH/histidinol_DH"/>
</dbReference>
<dbReference type="PANTHER" id="PTHR42804:SF1">
    <property type="entry name" value="ALDEHYDE DEHYDROGENASE-RELATED"/>
    <property type="match status" value="1"/>
</dbReference>
<comment type="similarity">
    <text evidence="1">Belongs to the aldehyde dehydrogenase family.</text>
</comment>
<dbReference type="CDD" id="cd07139">
    <property type="entry name" value="ALDH_AldA-Rv0768"/>
    <property type="match status" value="1"/>
</dbReference>
<evidence type="ECO:0000313" key="4">
    <source>
        <dbReference type="EMBL" id="CAB4563924.1"/>
    </source>
</evidence>
<evidence type="ECO:0000256" key="2">
    <source>
        <dbReference type="ARBA" id="ARBA00023002"/>
    </source>
</evidence>
<accession>A0A6J6DL50</accession>
<proteinExistence type="inferred from homology"/>
<protein>
    <submittedName>
        <fullName evidence="4">Unannotated protein</fullName>
    </submittedName>
</protein>
<dbReference type="EMBL" id="CAEZTP010000004">
    <property type="protein sequence ID" value="CAB4563924.1"/>
    <property type="molecule type" value="Genomic_DNA"/>
</dbReference>
<dbReference type="GO" id="GO:0016620">
    <property type="term" value="F:oxidoreductase activity, acting on the aldehyde or oxo group of donors, NAD or NADP as acceptor"/>
    <property type="evidence" value="ECO:0007669"/>
    <property type="project" value="InterPro"/>
</dbReference>
<dbReference type="InterPro" id="IPR016163">
    <property type="entry name" value="Ald_DH_C"/>
</dbReference>
<dbReference type="Gene3D" id="3.40.605.10">
    <property type="entry name" value="Aldehyde Dehydrogenase, Chain A, domain 1"/>
    <property type="match status" value="1"/>
</dbReference>
<dbReference type="AlphaFoldDB" id="A0A6J6DL50"/>
<dbReference type="InterPro" id="IPR015590">
    <property type="entry name" value="Aldehyde_DH_dom"/>
</dbReference>
<dbReference type="InterPro" id="IPR016162">
    <property type="entry name" value="Ald_DH_N"/>
</dbReference>
<sequence length="497" mass="53940">MSTEQVFNKFLDSYTRSTFFIGGQWVKPHSSNSIEIISPSTEKHIGRVPDADTTDINNAVSAAKSAYDQKDGWSSWSLKNRTEIMRKFAQILEAKHEELSVLYAHELGRPFASAYSRPSRPAELLRYYAELAESIELDQVRPIPAIQNPTSVKKSSIQLESRGVTAVIVPYNGTLEMGMFKIGPTLALGGTVVLKPSPQSPLEGYVFAEAAIEAGFPDGVINVLPGSREAGEALVSHKDIGIVGFTGSTNTGKAIAKTCAERFIPTVLELGGKSAAVILDDVDVSTFAKNLPYLGFTFTGQNCFIHSRVIVTKNRYQELLDAMVDSAQSIIVGDPFDPQTHNGPLISKEHREKVEGYIQSGLQEGAKIACGGDRPAELKKGWYLNPTIFAGVKSKMRISQEEIFGPVVSVITVDNDEEAINVANDSEFGLAGSVWSKDEAHARQVADQIDTGSIGINCFGFNTAAPFGGRRNSGIGTELGIEGFMSYAKYKSTHYSH</sequence>
<feature type="domain" description="Aldehyde dehydrogenase" evidence="3">
    <location>
        <begin position="25"/>
        <end position="492"/>
    </location>
</feature>
<dbReference type="FunFam" id="3.40.309.10:FF:000012">
    <property type="entry name" value="Betaine aldehyde dehydrogenase"/>
    <property type="match status" value="1"/>
</dbReference>
<gene>
    <name evidence="4" type="ORF">UFOPK1698_00099</name>
</gene>
<dbReference type="FunFam" id="3.40.605.10:FF:000007">
    <property type="entry name" value="NAD/NADP-dependent betaine aldehyde dehydrogenase"/>
    <property type="match status" value="1"/>
</dbReference>
<dbReference type="SUPFAM" id="SSF53720">
    <property type="entry name" value="ALDH-like"/>
    <property type="match status" value="1"/>
</dbReference>